<evidence type="ECO:0000256" key="8">
    <source>
        <dbReference type="ARBA" id="ARBA00023128"/>
    </source>
</evidence>
<organism evidence="15 17">
    <name type="scientific">Dinothrombium tinctorium</name>
    <dbReference type="NCBI Taxonomy" id="1965070"/>
    <lineage>
        <taxon>Eukaryota</taxon>
        <taxon>Metazoa</taxon>
        <taxon>Ecdysozoa</taxon>
        <taxon>Arthropoda</taxon>
        <taxon>Chelicerata</taxon>
        <taxon>Arachnida</taxon>
        <taxon>Acari</taxon>
        <taxon>Acariformes</taxon>
        <taxon>Trombidiformes</taxon>
        <taxon>Prostigmata</taxon>
        <taxon>Anystina</taxon>
        <taxon>Parasitengona</taxon>
        <taxon>Trombidioidea</taxon>
        <taxon>Trombidiidae</taxon>
        <taxon>Dinothrombium</taxon>
    </lineage>
</organism>
<evidence type="ECO:0000256" key="1">
    <source>
        <dbReference type="ARBA" id="ARBA00004173"/>
    </source>
</evidence>
<evidence type="ECO:0000256" key="11">
    <source>
        <dbReference type="PIRSR" id="PIRSR000429-1"/>
    </source>
</evidence>
<dbReference type="GO" id="GO:0006635">
    <property type="term" value="P:fatty acid beta-oxidation"/>
    <property type="evidence" value="ECO:0007669"/>
    <property type="project" value="TreeGrafter"/>
</dbReference>
<reference evidence="15 17" key="1">
    <citation type="journal article" date="2018" name="Gigascience">
        <title>Genomes of trombidid mites reveal novel predicted allergens and laterally-transferred genes associated with secondary metabolism.</title>
        <authorList>
            <person name="Dong X."/>
            <person name="Chaisiri K."/>
            <person name="Xia D."/>
            <person name="Armstrong S.D."/>
            <person name="Fang Y."/>
            <person name="Donnelly M.J."/>
            <person name="Kadowaki T."/>
            <person name="McGarry J.W."/>
            <person name="Darby A.C."/>
            <person name="Makepeace B.L."/>
        </authorList>
    </citation>
    <scope>NUCLEOTIDE SEQUENCE [LARGE SCALE GENOMIC DNA]</scope>
    <source>
        <strain evidence="15">UoL-WK</strain>
    </source>
</reference>
<reference evidence="15" key="2">
    <citation type="submission" date="2018-11" db="EMBL/GenBank/DDBJ databases">
        <title>Trombidioid mite genomics.</title>
        <authorList>
            <person name="Dong X."/>
        </authorList>
    </citation>
    <scope>NUCLEOTIDE SEQUENCE</scope>
    <source>
        <strain evidence="15">UoL-WK</strain>
    </source>
</reference>
<keyword evidence="9 12" id="KW-0012">Acyltransferase</keyword>
<dbReference type="CDD" id="cd00751">
    <property type="entry name" value="thiolase"/>
    <property type="match status" value="1"/>
</dbReference>
<comment type="similarity">
    <text evidence="3 12">Belongs to the thiolase-like superfamily. Thiolase family.</text>
</comment>
<dbReference type="EC" id="2.3.1.16" evidence="10"/>
<dbReference type="InterPro" id="IPR020613">
    <property type="entry name" value="Thiolase_CS"/>
</dbReference>
<dbReference type="FunFam" id="3.40.47.10:FF:000011">
    <property type="entry name" value="3-ketoacyl-CoA thiolase"/>
    <property type="match status" value="1"/>
</dbReference>
<dbReference type="InterPro" id="IPR016039">
    <property type="entry name" value="Thiolase-like"/>
</dbReference>
<evidence type="ECO:0000256" key="9">
    <source>
        <dbReference type="ARBA" id="ARBA00023315"/>
    </source>
</evidence>
<dbReference type="InterPro" id="IPR020617">
    <property type="entry name" value="Thiolase_C"/>
</dbReference>
<evidence type="ECO:0000259" key="13">
    <source>
        <dbReference type="Pfam" id="PF00108"/>
    </source>
</evidence>
<feature type="active site" description="Proton acceptor" evidence="11">
    <location>
        <position position="382"/>
    </location>
</feature>
<gene>
    <name evidence="15" type="ORF">B4U79_02021</name>
    <name evidence="16" type="ORF">B4U79_10010</name>
</gene>
<protein>
    <recommendedName>
        <fullName evidence="10">acetyl-CoA C-acyltransferase</fullName>
        <ecNumber evidence="10">2.3.1.16</ecNumber>
    </recommendedName>
</protein>
<dbReference type="InterPro" id="IPR020616">
    <property type="entry name" value="Thiolase_N"/>
</dbReference>
<keyword evidence="7" id="KW-0443">Lipid metabolism</keyword>
<proteinExistence type="inferred from homology"/>
<comment type="pathway">
    <text evidence="2">Lipid metabolism; fatty acid beta-oxidation.</text>
</comment>
<feature type="domain" description="Thiolase N-terminal" evidence="13">
    <location>
        <begin position="5"/>
        <end position="276"/>
    </location>
</feature>
<dbReference type="NCBIfam" id="TIGR01930">
    <property type="entry name" value="AcCoA-C-Actrans"/>
    <property type="match status" value="1"/>
</dbReference>
<dbReference type="PROSITE" id="PS00737">
    <property type="entry name" value="THIOLASE_2"/>
    <property type="match status" value="1"/>
</dbReference>
<dbReference type="GO" id="GO:0005739">
    <property type="term" value="C:mitochondrion"/>
    <property type="evidence" value="ECO:0007669"/>
    <property type="project" value="UniProtKB-SubCell"/>
</dbReference>
<dbReference type="InterPro" id="IPR020610">
    <property type="entry name" value="Thiolase_AS"/>
</dbReference>
<feature type="domain" description="Thiolase C-terminal" evidence="14">
    <location>
        <begin position="283"/>
        <end position="425"/>
    </location>
</feature>
<dbReference type="AlphaFoldDB" id="A0A3S3PPA8"/>
<keyword evidence="5 12" id="KW-0808">Transferase</keyword>
<sequence>MLRNVVIVDGTRTPFLRSFTAYSDLMAHQLLGHTLNATLKRVNLRKEQVEYVVAGINIQDAKISNVAREAVLTAGFDPMRTPAHTCTQACISANLAISTAADMIRVGQIDVALAGGVEYLSDPLIRYPRQTRKWFLKLNRAKTLTQRFQLISKLRPKMFVPEPPSNTEFSTGHNMGECCEIANATFKISRQDQDLFAHRSHSLAQKASQAGLLSDIEPIYVLGHRRINSDNGIRVEPLEKLAKLPPAYIKPHGTVTAANATFLTDGAASTLLMSEQKASQLELKPKAIIKDYLFVSTVPKTHLLLGPAKATFDILKRNKLKLNEIDVFEYHEAFAGQLLANIAALDSEWYTKNEIGSETDEKVGRIPMEKLNTWGGSVAIGHPFGATGSRLVNMAANRLCVEGRKRALISACAGGAHATAMIIERYED</sequence>
<dbReference type="Pfam" id="PF00108">
    <property type="entry name" value="Thiolase_N"/>
    <property type="match status" value="1"/>
</dbReference>
<keyword evidence="6" id="KW-0276">Fatty acid metabolism</keyword>
<dbReference type="EMBL" id="NCKU01000206">
    <property type="protein sequence ID" value="RWS16598.1"/>
    <property type="molecule type" value="Genomic_DNA"/>
</dbReference>
<evidence type="ECO:0000313" key="16">
    <source>
        <dbReference type="EMBL" id="RWS16598.1"/>
    </source>
</evidence>
<dbReference type="OrthoDB" id="5404651at2759"/>
<evidence type="ECO:0000256" key="4">
    <source>
        <dbReference type="ARBA" id="ARBA00022490"/>
    </source>
</evidence>
<evidence type="ECO:0000256" key="12">
    <source>
        <dbReference type="RuleBase" id="RU003557"/>
    </source>
</evidence>
<dbReference type="GO" id="GO:0003988">
    <property type="term" value="F:acetyl-CoA C-acyltransferase activity"/>
    <property type="evidence" value="ECO:0007669"/>
    <property type="project" value="UniProtKB-EC"/>
</dbReference>
<evidence type="ECO:0000313" key="15">
    <source>
        <dbReference type="EMBL" id="RWS16571.1"/>
    </source>
</evidence>
<evidence type="ECO:0000313" key="17">
    <source>
        <dbReference type="Proteomes" id="UP000285301"/>
    </source>
</evidence>
<dbReference type="PANTHER" id="PTHR18919:SF153">
    <property type="entry name" value="TRIFUNCTIONAL ENZYME SUBUNIT BETA, MITOCHONDRIAL"/>
    <property type="match status" value="1"/>
</dbReference>
<dbReference type="STRING" id="1965070.A0A3S3PPA8"/>
<dbReference type="PROSITE" id="PS00099">
    <property type="entry name" value="THIOLASE_3"/>
    <property type="match status" value="1"/>
</dbReference>
<dbReference type="EMBL" id="NCKU01000207">
    <property type="protein sequence ID" value="RWS16571.1"/>
    <property type="molecule type" value="Genomic_DNA"/>
</dbReference>
<evidence type="ECO:0000256" key="10">
    <source>
        <dbReference type="ARBA" id="ARBA00024073"/>
    </source>
</evidence>
<dbReference type="InterPro" id="IPR002155">
    <property type="entry name" value="Thiolase"/>
</dbReference>
<dbReference type="PANTHER" id="PTHR18919">
    <property type="entry name" value="ACETYL-COA C-ACYLTRANSFERASE"/>
    <property type="match status" value="1"/>
</dbReference>
<feature type="active site" description="Proton acceptor" evidence="11">
    <location>
        <position position="412"/>
    </location>
</feature>
<comment type="subcellular location">
    <subcellularLocation>
        <location evidence="1">Mitochondrion</location>
    </subcellularLocation>
</comment>
<evidence type="ECO:0000256" key="2">
    <source>
        <dbReference type="ARBA" id="ARBA00005005"/>
    </source>
</evidence>
<name>A0A3S3PPA8_9ACAR</name>
<dbReference type="Pfam" id="PF02803">
    <property type="entry name" value="Thiolase_C"/>
    <property type="match status" value="1"/>
</dbReference>
<accession>A0A3S3PPA8</accession>
<evidence type="ECO:0000256" key="6">
    <source>
        <dbReference type="ARBA" id="ARBA00022832"/>
    </source>
</evidence>
<evidence type="ECO:0000256" key="7">
    <source>
        <dbReference type="ARBA" id="ARBA00023098"/>
    </source>
</evidence>
<dbReference type="PIRSF" id="PIRSF000429">
    <property type="entry name" value="Ac-CoA_Ac_transf"/>
    <property type="match status" value="1"/>
</dbReference>
<keyword evidence="17" id="KW-1185">Reference proteome</keyword>
<evidence type="ECO:0000256" key="3">
    <source>
        <dbReference type="ARBA" id="ARBA00010982"/>
    </source>
</evidence>
<comment type="caution">
    <text evidence="15">The sequence shown here is derived from an EMBL/GenBank/DDBJ whole genome shotgun (WGS) entry which is preliminary data.</text>
</comment>
<evidence type="ECO:0000256" key="5">
    <source>
        <dbReference type="ARBA" id="ARBA00022679"/>
    </source>
</evidence>
<dbReference type="Proteomes" id="UP000285301">
    <property type="component" value="Unassembled WGS sequence"/>
</dbReference>
<evidence type="ECO:0000259" key="14">
    <source>
        <dbReference type="Pfam" id="PF02803"/>
    </source>
</evidence>
<dbReference type="Gene3D" id="3.40.47.10">
    <property type="match status" value="1"/>
</dbReference>
<dbReference type="SUPFAM" id="SSF53901">
    <property type="entry name" value="Thiolase-like"/>
    <property type="match status" value="2"/>
</dbReference>
<feature type="active site" description="Acyl-thioester intermediate" evidence="11">
    <location>
        <position position="90"/>
    </location>
</feature>
<keyword evidence="8" id="KW-0496">Mitochondrion</keyword>
<keyword evidence="4" id="KW-0963">Cytoplasm</keyword>